<protein>
    <submittedName>
        <fullName evidence="2">DNA-binding transcriptional ArsR family regulator</fullName>
    </submittedName>
</protein>
<dbReference type="InterPro" id="IPR001845">
    <property type="entry name" value="HTH_ArsR_DNA-bd_dom"/>
</dbReference>
<keyword evidence="2" id="KW-0238">DNA-binding</keyword>
<evidence type="ECO:0000313" key="2">
    <source>
        <dbReference type="EMBL" id="MET3599906.1"/>
    </source>
</evidence>
<dbReference type="Gene3D" id="1.10.10.10">
    <property type="entry name" value="Winged helix-like DNA-binding domain superfamily/Winged helix DNA-binding domain"/>
    <property type="match status" value="1"/>
</dbReference>
<dbReference type="SUPFAM" id="SSF46785">
    <property type="entry name" value="Winged helix' DNA-binding domain"/>
    <property type="match status" value="1"/>
</dbReference>
<reference evidence="2 3" key="1">
    <citation type="submission" date="2024-06" db="EMBL/GenBank/DDBJ databases">
        <title>Genomic Encyclopedia of Type Strains, Phase IV (KMG-IV): sequencing the most valuable type-strain genomes for metagenomic binning, comparative biology and taxonomic classification.</title>
        <authorList>
            <person name="Goeker M."/>
        </authorList>
    </citation>
    <scope>NUCLEOTIDE SEQUENCE [LARGE SCALE GENOMIC DNA]</scope>
    <source>
        <strain evidence="2 3">DSM 28102</strain>
    </source>
</reference>
<sequence>MTNIVSGNTLASVAALIGDVSRANILSALLGGKALTAGELAACAGVSPQTASNHLARLVDGALVVVEKQGRHRYFRLASAEVAETLEHLSLLSATGPVRHRPTGPKDEALRLARTCYDHMAGAIAVGITDSLVQSGFLVFDGKAGLVTDKGAVFLEDFGVSLNEARHSRRALCRTCLDWSERRHHIGGWLGAAMLERCCARHWLRPVSDGRALMLTRAGQAGFSTVFGLPPEMLRIMTTESCG</sequence>
<dbReference type="InterPro" id="IPR052543">
    <property type="entry name" value="HTH_Metal-responsive_Reg"/>
</dbReference>
<dbReference type="InterPro" id="IPR036390">
    <property type="entry name" value="WH_DNA-bd_sf"/>
</dbReference>
<dbReference type="PANTHER" id="PTHR39168:SF1">
    <property type="entry name" value="TRANSCRIPTIONAL REGULATORY PROTEIN"/>
    <property type="match status" value="1"/>
</dbReference>
<dbReference type="RefSeq" id="WP_106311101.1">
    <property type="nucleotide sequence ID" value="NZ_JBEPLY010000005.1"/>
</dbReference>
<dbReference type="Pfam" id="PF12840">
    <property type="entry name" value="HTH_20"/>
    <property type="match status" value="1"/>
</dbReference>
<dbReference type="Proteomes" id="UP001549164">
    <property type="component" value="Unassembled WGS sequence"/>
</dbReference>
<dbReference type="InterPro" id="IPR011991">
    <property type="entry name" value="ArsR-like_HTH"/>
</dbReference>
<keyword evidence="3" id="KW-1185">Reference proteome</keyword>
<accession>A0ABV2IAG3</accession>
<proteinExistence type="predicted"/>
<dbReference type="CDD" id="cd00090">
    <property type="entry name" value="HTH_ARSR"/>
    <property type="match status" value="1"/>
</dbReference>
<dbReference type="GO" id="GO:0003677">
    <property type="term" value="F:DNA binding"/>
    <property type="evidence" value="ECO:0007669"/>
    <property type="project" value="UniProtKB-KW"/>
</dbReference>
<evidence type="ECO:0000313" key="3">
    <source>
        <dbReference type="Proteomes" id="UP001549164"/>
    </source>
</evidence>
<dbReference type="PANTHER" id="PTHR39168">
    <property type="entry name" value="TRANSCRIPTIONAL REGULATOR-RELATED"/>
    <property type="match status" value="1"/>
</dbReference>
<comment type="caution">
    <text evidence="2">The sequence shown here is derived from an EMBL/GenBank/DDBJ whole genome shotgun (WGS) entry which is preliminary data.</text>
</comment>
<dbReference type="EMBL" id="JBEPLY010000005">
    <property type="protein sequence ID" value="MET3599906.1"/>
    <property type="molecule type" value="Genomic_DNA"/>
</dbReference>
<dbReference type="SMART" id="SM00418">
    <property type="entry name" value="HTH_ARSR"/>
    <property type="match status" value="1"/>
</dbReference>
<gene>
    <name evidence="2" type="ORF">ABID12_001846</name>
</gene>
<evidence type="ECO:0000259" key="1">
    <source>
        <dbReference type="PROSITE" id="PS50987"/>
    </source>
</evidence>
<name>A0ABV2IAG3_9HYPH</name>
<feature type="domain" description="HTH arsR-type" evidence="1">
    <location>
        <begin position="2"/>
        <end position="97"/>
    </location>
</feature>
<dbReference type="PROSITE" id="PS50987">
    <property type="entry name" value="HTH_ARSR_2"/>
    <property type="match status" value="1"/>
</dbReference>
<organism evidence="2 3">
    <name type="scientific">Martelella mangrovi</name>
    <dbReference type="NCBI Taxonomy" id="1397477"/>
    <lineage>
        <taxon>Bacteria</taxon>
        <taxon>Pseudomonadati</taxon>
        <taxon>Pseudomonadota</taxon>
        <taxon>Alphaproteobacteria</taxon>
        <taxon>Hyphomicrobiales</taxon>
        <taxon>Aurantimonadaceae</taxon>
        <taxon>Martelella</taxon>
    </lineage>
</organism>
<dbReference type="InterPro" id="IPR036388">
    <property type="entry name" value="WH-like_DNA-bd_sf"/>
</dbReference>